<dbReference type="PROSITE" id="PS50026">
    <property type="entry name" value="EGF_3"/>
    <property type="match status" value="2"/>
</dbReference>
<dbReference type="CDD" id="cd11304">
    <property type="entry name" value="Cadherin_repeat"/>
    <property type="match status" value="1"/>
</dbReference>
<dbReference type="PANTHER" id="PTHR16897">
    <property type="entry name" value="OS10G0105400 PROTEIN"/>
    <property type="match status" value="1"/>
</dbReference>
<dbReference type="PROSITE" id="PS50268">
    <property type="entry name" value="CADHERIN_2"/>
    <property type="match status" value="1"/>
</dbReference>
<dbReference type="GO" id="GO:0005509">
    <property type="term" value="F:calcium ion binding"/>
    <property type="evidence" value="ECO:0007669"/>
    <property type="project" value="UniProtKB-UniRule"/>
</dbReference>
<evidence type="ECO:0000259" key="7">
    <source>
        <dbReference type="PROSITE" id="PS50268"/>
    </source>
</evidence>
<dbReference type="PROSITE" id="PS00010">
    <property type="entry name" value="ASX_HYDROXYL"/>
    <property type="match status" value="1"/>
</dbReference>
<accession>A0A8J9ZSE0</accession>
<evidence type="ECO:0000259" key="6">
    <source>
        <dbReference type="PROSITE" id="PS50026"/>
    </source>
</evidence>
<dbReference type="PROSITE" id="PS01186">
    <property type="entry name" value="EGF_2"/>
    <property type="match status" value="1"/>
</dbReference>
<feature type="disulfide bond" evidence="3">
    <location>
        <begin position="2438"/>
        <end position="2447"/>
    </location>
</feature>
<evidence type="ECO:0000256" key="3">
    <source>
        <dbReference type="PROSITE-ProRule" id="PRU00076"/>
    </source>
</evidence>
<gene>
    <name evidence="8" type="primary">FAT1</name>
    <name evidence="8" type="ORF">BLAG_LOCUS16623</name>
</gene>
<dbReference type="PROSITE" id="PS01187">
    <property type="entry name" value="EGF_CA"/>
    <property type="match status" value="1"/>
</dbReference>
<keyword evidence="9" id="KW-1185">Reference proteome</keyword>
<feature type="compositionally biased region" description="Basic residues" evidence="4">
    <location>
        <begin position="2632"/>
        <end position="2641"/>
    </location>
</feature>
<dbReference type="InterPro" id="IPR018097">
    <property type="entry name" value="EGF_Ca-bd_CS"/>
</dbReference>
<evidence type="ECO:0000256" key="2">
    <source>
        <dbReference type="PROSITE-ProRule" id="PRU00043"/>
    </source>
</evidence>
<feature type="region of interest" description="Disordered" evidence="4">
    <location>
        <begin position="2546"/>
        <end position="2641"/>
    </location>
</feature>
<dbReference type="InterPro" id="IPR000152">
    <property type="entry name" value="EGF-type_Asp/Asn_hydroxyl_site"/>
</dbReference>
<dbReference type="InterPro" id="IPR036116">
    <property type="entry name" value="FN3_sf"/>
</dbReference>
<dbReference type="OrthoDB" id="10042078at2759"/>
<dbReference type="SUPFAM" id="SSF49265">
    <property type="entry name" value="Fibronectin type III"/>
    <property type="match status" value="1"/>
</dbReference>
<dbReference type="GO" id="GO:0007156">
    <property type="term" value="P:homophilic cell adhesion via plasma membrane adhesion molecules"/>
    <property type="evidence" value="ECO:0007669"/>
    <property type="project" value="InterPro"/>
</dbReference>
<evidence type="ECO:0000313" key="8">
    <source>
        <dbReference type="EMBL" id="CAH1259269.1"/>
    </source>
</evidence>
<keyword evidence="2" id="KW-0106">Calcium</keyword>
<dbReference type="CDD" id="cd00054">
    <property type="entry name" value="EGF_CA"/>
    <property type="match status" value="2"/>
</dbReference>
<dbReference type="Gene3D" id="2.10.25.10">
    <property type="entry name" value="Laminin"/>
    <property type="match status" value="1"/>
</dbReference>
<comment type="caution">
    <text evidence="3">Lacks conserved residue(s) required for the propagation of feature annotation.</text>
</comment>
<evidence type="ECO:0000256" key="4">
    <source>
        <dbReference type="SAM" id="MobiDB-lite"/>
    </source>
</evidence>
<organism evidence="8 9">
    <name type="scientific">Branchiostoma lanceolatum</name>
    <name type="common">Common lancelet</name>
    <name type="synonym">Amphioxus lanceolatum</name>
    <dbReference type="NCBI Taxonomy" id="7740"/>
    <lineage>
        <taxon>Eukaryota</taxon>
        <taxon>Metazoa</taxon>
        <taxon>Chordata</taxon>
        <taxon>Cephalochordata</taxon>
        <taxon>Leptocardii</taxon>
        <taxon>Amphioxiformes</taxon>
        <taxon>Branchiostomatidae</taxon>
        <taxon>Branchiostoma</taxon>
    </lineage>
</organism>
<keyword evidence="5" id="KW-0812">Transmembrane</keyword>
<name>A0A8J9ZSE0_BRALA</name>
<keyword evidence="5" id="KW-1133">Transmembrane helix</keyword>
<dbReference type="Proteomes" id="UP000838412">
    <property type="component" value="Chromosome 3"/>
</dbReference>
<keyword evidence="3" id="KW-0245">EGF-like domain</keyword>
<evidence type="ECO:0000313" key="9">
    <source>
        <dbReference type="Proteomes" id="UP000838412"/>
    </source>
</evidence>
<protein>
    <submittedName>
        <fullName evidence="8">FAT1 protein</fullName>
    </submittedName>
</protein>
<reference evidence="8" key="1">
    <citation type="submission" date="2022-01" db="EMBL/GenBank/DDBJ databases">
        <authorList>
            <person name="Braso-Vives M."/>
        </authorList>
    </citation>
    <scope>NUCLEOTIDE SEQUENCE</scope>
</reference>
<sequence length="2641" mass="290287">MKKYWILNTAYSYLSLEGNVTSDWEVIHPPEEVDSNTDHINWHHFHLHHGDTVVVQLTATNKAGSHITVKSDGFVVDTTPPVLHFLGDGPEAGMNKKFSASRSFLSANWVFEDKESDLDRFKISVFETHGGRKHTLYLGDSKNQIIPGSMVNWTSPQLSLRPGRHYSIRVTAVNRAGLSSVHDTDGVIVDTTPPSMVRVRVGVIASDVEEVLDGFVWQTDRTGILANWKASDGQSGVERYWIAVGSYPGGSDIYDLRSMGPAIDGYIEGIDLHLTDAHTNTPVYFVTVLAENGAGLFSQNLTSRPIKVVPGDRTGVVFDGPLTVSNETCTKPVDTDFQRDNTAVTVQFEGFRSVLNGLSHFEWAIGTSPRLDDTQPFSAAGIVLTKDSEHQGYGLHGSGQAQALVPLQEGTTYYATVRGVTGSGDVLETSSDGFTVDRSPPVAQIVDIGCDATNESLGSIENCYQRSSDYLEGQWVTADNESVVAHSAFFYGTAPGLSDVVKLTSSTDENSVPSTLVVPVSDGRPNFLNVLTTNEVGMKSVTTSKGIIVDDSPPDVGIVTCPRYVQLHDIACTWTGFHDKESDIAHYVFGLGTDEGDDSIYNFTPVSADLSSSDELLKGITLQHGGTYCATLAAVNGVGLQAQAFSEPIRVDMTPPVPGTVIELTGVDLIDLEQQDNLTDVSICNSREDCEEHNAVCQMSLTSVYAAWEDFLDPESPVISQHRQVFVMVRAHNAAGLVNTGMSDGVFISRVSSGLMPLRPMMVYDGETIGEDLDYQQRTDQLAATWDFSGDPCPIVKYKWSIVRVDEHVLQPLTDVPEDQTYGRNDEIDLVDKQTYYSIVQATNALGYSYFVRSDGITISREPLLPGHVRDGGIFGVDLNSQPSITTLSGNWDEFGGPAMEIQYYEIAVGSDRRFPNTRENIRPFQDVGVNRTATFTGLRLVPEGVYYVTQEFQGSEAVSVPEDIKHLFDIHPLTTVGKDTMVEQHGLKLDHGQTYTVVIVGTNEASECVTVLREVSVDTTPPTGGSISVGESDLESIHFVRSPNVLHVAWEGFFDEDSGIKSVEVALYKRMTCSDPSGTLAALTEFIEVPLNSSDYIFQEISLQVDVSYYVQLRVTNNAALSALFTSSPILFDSTDPIAGVVVDGQDFKRDKSYQSCTDKMEGVFIHLPVPEGDSCPRRRYDFGTESEDWSAVLTSGLWKADRTDTILFLPDQISYREDDGLEVKMQRDIREPRMKSGAVHTKALLQEAGKYQMTIQAAGGDISAVTSVTFWGGPEGVVAGFNTSFDESAEEATSGASEECDCCFNTTTFEPEAGMHDDSSDANDCNCSCSTLFFTESVDNAGRANTDGPTLDVFWEFERQPIPGDTYNGSEEDWGKDHPSFGLQLQKGWSDGIEKSYAVMWLQPATAGHEPQQEVFELNFDPSEAFHVYTLAFKVDRTDQKNGELTFARLYERLVAASEFQPYNFKQVLSRSATVHFFCNDEKIGRGIEVYSGLQEVWSVDLLIDGVAVMALSGLPSLPPEAVVTFSVWNFNDYLPDVKDPFYPPTTTANFKDVSFPASSDQLCRFGEPFRNGDSAILSFMAGVGTEAHLDDVVPFKKVPHHSCIPCLTDCDSFYCSNDCDGSLVAEYPVLLDNLVLDANRTVEDGSDNVTVPAKYYLAIKAITASGRQVVASSDGVYIDVTPPRFDTLFHVDTSWSTEEPTEFQGSNYSIAVRWRAIDMESKITEYHWAIGASKGSTDIRHFDTIIPTDEKDVLAVAEDLEGLLEDGSVYYVTVVALNLAGLEETVYTNGVTVLTTEPNTTSANMSVPGAVPIAPTVVSSVDQTSLNFMWTSVEDAGINAYYFSVGSSQSRPDDIVPRTQVGVNGSGYVFIHDGVVEFKGFNERTIDDANKTFPNNFLMEPGRNLFVHMDACNAGHKCGGIQSPVVLIRRDGDVIGKSTNGEDLTLDCVRHNSDGANAVVVVKTTGGLNVGEQIMCSPLSEQDVVQEYTSDASARFKPIIVNPYQTAELTDRNLRHRIRRFTDHSFVFSPVAGLELRGPLNMTVSIENVTTTPSELPRLLFWNAESEMWQDAGRTCQSSIQTYNYEEISEFSVMVCNTSEISTKSNSIRRNKIRSAPGKEFLTKETFFAVALVEMSFQNSAPRLVMPPYLRTVEDRAIVVTLEAIDVDDDDVTFSVDRSTGALFTGDVDIEPTRKLHYRPCKDCFGQDHVTVVVSENRNDGETPLVTRETLSIEVLPLDDNPDVFAVKDGTRKNTTCDSITVTMEENTAQGVNLSKYDVLVFGADVDTYDALSVVFHDPKNDTLVTSKMLRNVTFLLDDANDRVMAVDGAKFADESVEAVAIPFPHNLLMPHRPEQYSWVAVGFTYIPDINFYGHDQVRVYAHDHSGKRSEVLTFDFFVLENRCMNGGLCTGPDHDPNCTDIQRSVSFSGYECACPDGYDGRYCVSDLNECSSNPCPANYTCVDLANDFLCDCGSSDWPCGSQTMQPWQIALITLLCLGVTILVVACVMCKASKNSNRKIEPLPAPEDGIELHKIRKERPRDLAELKQNPWVRPELPPETSDEEPSCPLKSSTGTDTLNECPSDTLQLQQNPWIRPKLPTEAPKAPSSPLKALKEAGVHQTELMTGRSSRAHKLPPIN</sequence>
<dbReference type="PROSITE" id="PS00022">
    <property type="entry name" value="EGF_1"/>
    <property type="match status" value="1"/>
</dbReference>
<feature type="compositionally biased region" description="Polar residues" evidence="4">
    <location>
        <begin position="2572"/>
        <end position="2595"/>
    </location>
</feature>
<evidence type="ECO:0000256" key="1">
    <source>
        <dbReference type="ARBA" id="ARBA00023157"/>
    </source>
</evidence>
<keyword evidence="1 3" id="KW-1015">Disulfide bond</keyword>
<dbReference type="GO" id="GO:0016020">
    <property type="term" value="C:membrane"/>
    <property type="evidence" value="ECO:0007669"/>
    <property type="project" value="InterPro"/>
</dbReference>
<feature type="domain" description="Cadherin" evidence="7">
    <location>
        <begin position="2162"/>
        <end position="2248"/>
    </location>
</feature>
<proteinExistence type="predicted"/>
<feature type="domain" description="EGF-like" evidence="6">
    <location>
        <begin position="2450"/>
        <end position="2484"/>
    </location>
</feature>
<dbReference type="InterPro" id="IPR002126">
    <property type="entry name" value="Cadherin-like_dom"/>
</dbReference>
<dbReference type="PANTHER" id="PTHR16897:SF2">
    <property type="entry name" value="OS03G0226600 PROTEIN"/>
    <property type="match status" value="1"/>
</dbReference>
<dbReference type="EMBL" id="OV696688">
    <property type="protein sequence ID" value="CAH1259269.1"/>
    <property type="molecule type" value="Genomic_DNA"/>
</dbReference>
<feature type="domain" description="EGF-like" evidence="6">
    <location>
        <begin position="2403"/>
        <end position="2448"/>
    </location>
</feature>
<dbReference type="InterPro" id="IPR000742">
    <property type="entry name" value="EGF"/>
</dbReference>
<evidence type="ECO:0000256" key="5">
    <source>
        <dbReference type="SAM" id="Phobius"/>
    </source>
</evidence>
<feature type="transmembrane region" description="Helical" evidence="5">
    <location>
        <begin position="2491"/>
        <end position="2513"/>
    </location>
</feature>
<keyword evidence="5" id="KW-0472">Membrane</keyword>